<comment type="caution">
    <text evidence="3">The sequence shown here is derived from an EMBL/GenBank/DDBJ whole genome shotgun (WGS) entry which is preliminary data.</text>
</comment>
<sequence length="87" mass="9352">MATTRAPNSGTNPNGVGTCPGGKDTQEATSLPFAAFQLVMAALFILSGFAVKRMRRLSELRAQQRHERLGRVEVGFGMESGSTRLVI</sequence>
<dbReference type="EMBL" id="CZPT02000704">
    <property type="protein sequence ID" value="SCU67231.1"/>
    <property type="molecule type" value="Genomic_DNA"/>
</dbReference>
<feature type="transmembrane region" description="Helical" evidence="2">
    <location>
        <begin position="31"/>
        <end position="51"/>
    </location>
</feature>
<feature type="compositionally biased region" description="Polar residues" evidence="1">
    <location>
        <begin position="1"/>
        <end position="15"/>
    </location>
</feature>
<proteinExistence type="predicted"/>
<evidence type="ECO:0000313" key="4">
    <source>
        <dbReference type="Proteomes" id="UP000195570"/>
    </source>
</evidence>
<dbReference type="AlphaFoldDB" id="A0A1G4I5R2"/>
<keyword evidence="2" id="KW-0472">Membrane</keyword>
<evidence type="ECO:0000256" key="1">
    <source>
        <dbReference type="SAM" id="MobiDB-lite"/>
    </source>
</evidence>
<keyword evidence="4" id="KW-1185">Reference proteome</keyword>
<dbReference type="RefSeq" id="XP_067078575.1">
    <property type="nucleotide sequence ID" value="XM_067222474.1"/>
</dbReference>
<feature type="region of interest" description="Disordered" evidence="1">
    <location>
        <begin position="1"/>
        <end position="24"/>
    </location>
</feature>
<evidence type="ECO:0000313" key="3">
    <source>
        <dbReference type="EMBL" id="SCU67231.1"/>
    </source>
</evidence>
<keyword evidence="2" id="KW-0812">Transmembrane</keyword>
<name>A0A1G4I5R2_TRYEQ</name>
<organism evidence="3 4">
    <name type="scientific">Trypanosoma equiperdum</name>
    <dbReference type="NCBI Taxonomy" id="5694"/>
    <lineage>
        <taxon>Eukaryota</taxon>
        <taxon>Discoba</taxon>
        <taxon>Euglenozoa</taxon>
        <taxon>Kinetoplastea</taxon>
        <taxon>Metakinetoplastina</taxon>
        <taxon>Trypanosomatida</taxon>
        <taxon>Trypanosomatidae</taxon>
        <taxon>Trypanosoma</taxon>
    </lineage>
</organism>
<dbReference type="GeneID" id="92380792"/>
<dbReference type="VEuPathDB" id="TriTrypDB:TEOVI_000685800"/>
<gene>
    <name evidence="3" type="ORF">TEOVI_000685800</name>
</gene>
<accession>A0A1G4I5R2</accession>
<protein>
    <recommendedName>
        <fullName evidence="5">Transmembrane protein</fullName>
    </recommendedName>
</protein>
<evidence type="ECO:0000256" key="2">
    <source>
        <dbReference type="SAM" id="Phobius"/>
    </source>
</evidence>
<dbReference type="Proteomes" id="UP000195570">
    <property type="component" value="Unassembled WGS sequence"/>
</dbReference>
<evidence type="ECO:0008006" key="5">
    <source>
        <dbReference type="Google" id="ProtNLM"/>
    </source>
</evidence>
<keyword evidence="2" id="KW-1133">Transmembrane helix</keyword>
<reference evidence="3" key="1">
    <citation type="submission" date="2016-09" db="EMBL/GenBank/DDBJ databases">
        <authorList>
            <person name="Hebert L."/>
            <person name="Moumen B."/>
        </authorList>
    </citation>
    <scope>NUCLEOTIDE SEQUENCE [LARGE SCALE GENOMIC DNA]</scope>
    <source>
        <strain evidence="3">OVI</strain>
    </source>
</reference>